<evidence type="ECO:0000313" key="2">
    <source>
        <dbReference type="Proteomes" id="UP000295674"/>
    </source>
</evidence>
<evidence type="ECO:0008006" key="3">
    <source>
        <dbReference type="Google" id="ProtNLM"/>
    </source>
</evidence>
<sequence length="274" mass="30086">MVSQERSGAWTVGVPEVDCTTPNAARIYDYDLGGEHNFAADRAASEEIQRTVAPTGPFIARANRAFLQRAVRFCLDRGIDQFLDLGSGIPTVGNVHEIARSRDPRARVVYVDVEPVAVAHTRHLLEGDDGAGIVQADVRDPDVVLGAAETGRLLDFSRPVALLTVAVLHYITPQEQAEMHRYRDVLAPGSAVVISTLTADEREEEAARVERFFAENTATQVTFRTRDEVRALFDGTELVPPGVVWTPQWRPDPADPNGWEPHRAGCWAGVGLVR</sequence>
<evidence type="ECO:0000313" key="1">
    <source>
        <dbReference type="EMBL" id="TDD06030.1"/>
    </source>
</evidence>
<dbReference type="PIRSF" id="PIRSF017393">
    <property type="entry name" value="MTase_SAV2177"/>
    <property type="match status" value="1"/>
</dbReference>
<dbReference type="AlphaFoldDB" id="A0A4R4VZL8"/>
<dbReference type="Pfam" id="PF04672">
    <property type="entry name" value="Methyltransf_19"/>
    <property type="match status" value="1"/>
</dbReference>
<name>A0A4R4VZL8_9PSEU</name>
<dbReference type="OrthoDB" id="5175904at2"/>
<dbReference type="Proteomes" id="UP000295674">
    <property type="component" value="Unassembled WGS sequence"/>
</dbReference>
<organism evidence="1 2">
    <name type="scientific">Saccharopolyspora terrae</name>
    <dbReference type="NCBI Taxonomy" id="2530384"/>
    <lineage>
        <taxon>Bacteria</taxon>
        <taxon>Bacillati</taxon>
        <taxon>Actinomycetota</taxon>
        <taxon>Actinomycetes</taxon>
        <taxon>Pseudonocardiales</taxon>
        <taxon>Pseudonocardiaceae</taxon>
        <taxon>Saccharopolyspora</taxon>
    </lineage>
</organism>
<dbReference type="SUPFAM" id="SSF53335">
    <property type="entry name" value="S-adenosyl-L-methionine-dependent methyltransferases"/>
    <property type="match status" value="1"/>
</dbReference>
<dbReference type="InterPro" id="IPR029063">
    <property type="entry name" value="SAM-dependent_MTases_sf"/>
</dbReference>
<protein>
    <recommendedName>
        <fullName evidence="3">SAM-dependent methyltransferase</fullName>
    </recommendedName>
</protein>
<dbReference type="Gene3D" id="3.40.50.150">
    <property type="entry name" value="Vaccinia Virus protein VP39"/>
    <property type="match status" value="1"/>
</dbReference>
<gene>
    <name evidence="1" type="ORF">E1181_13470</name>
</gene>
<dbReference type="InterPro" id="IPR006764">
    <property type="entry name" value="SAM_dep_MeTrfase_SAV2177_type"/>
</dbReference>
<reference evidence="1 2" key="1">
    <citation type="submission" date="2019-03" db="EMBL/GenBank/DDBJ databases">
        <title>Draft genome sequences of novel Actinobacteria.</title>
        <authorList>
            <person name="Sahin N."/>
            <person name="Ay H."/>
            <person name="Saygin H."/>
        </authorList>
    </citation>
    <scope>NUCLEOTIDE SEQUENCE [LARGE SCALE GENOMIC DNA]</scope>
    <source>
        <strain evidence="1 2">16K309</strain>
    </source>
</reference>
<keyword evidence="2" id="KW-1185">Reference proteome</keyword>
<accession>A0A4R4VZL8</accession>
<dbReference type="EMBL" id="SMKS01000019">
    <property type="protein sequence ID" value="TDD06030.1"/>
    <property type="molecule type" value="Genomic_DNA"/>
</dbReference>
<proteinExistence type="predicted"/>
<comment type="caution">
    <text evidence="1">The sequence shown here is derived from an EMBL/GenBank/DDBJ whole genome shotgun (WGS) entry which is preliminary data.</text>
</comment>